<feature type="domain" description="HTH lysR-type" evidence="5">
    <location>
        <begin position="8"/>
        <end position="65"/>
    </location>
</feature>
<reference evidence="6 7" key="1">
    <citation type="submission" date="2020-01" db="EMBL/GenBank/DDBJ databases">
        <title>Jiella pacifica sp. nov.</title>
        <authorList>
            <person name="Xue Z."/>
            <person name="Zhu S."/>
            <person name="Chen J."/>
            <person name="Yang J."/>
        </authorList>
    </citation>
    <scope>NUCLEOTIDE SEQUENCE [LARGE SCALE GENOMIC DNA]</scope>
    <source>
        <strain evidence="6 7">40Bstr34</strain>
    </source>
</reference>
<comment type="caution">
    <text evidence="6">The sequence shown here is derived from an EMBL/GenBank/DDBJ whole genome shotgun (WGS) entry which is preliminary data.</text>
</comment>
<dbReference type="SUPFAM" id="SSF53850">
    <property type="entry name" value="Periplasmic binding protein-like II"/>
    <property type="match status" value="1"/>
</dbReference>
<dbReference type="InterPro" id="IPR058163">
    <property type="entry name" value="LysR-type_TF_proteobact-type"/>
</dbReference>
<sequence>MEHSWRGVDWDTVRIFIMVDRQRSFRGAAEELGVGVNTVRNAVIRLEDQLGYKLFYREVGGVTLTPEGRRIIASARDVEQSMSDMWRVAQTSSSTRGGPVHLAITEGLGSFWLTPRLAEFMETDEGRDIQINLQCAMRSVDVLRLEADVSIQLTEPTAPELIKRRLGRLHTMPFASRSYLERYGTPRNIADLARHRVVVQQTEQLQHIDFASIFGIDLGERIVKLNTNFASAHYWAIAKGAGIGLLPNYAIAIGADVVPVDIDLVFSLDIWMALHPEVRNTVRHRVFIDWLVKSFSEKQFPWFGETFMRPDDIAARFSQKDLATYFQGLTPHYNVPTKI</sequence>
<organism evidence="6 7">
    <name type="scientific">Jiella pacifica</name>
    <dbReference type="NCBI Taxonomy" id="2696469"/>
    <lineage>
        <taxon>Bacteria</taxon>
        <taxon>Pseudomonadati</taxon>
        <taxon>Pseudomonadota</taxon>
        <taxon>Alphaproteobacteria</taxon>
        <taxon>Hyphomicrobiales</taxon>
        <taxon>Aurantimonadaceae</taxon>
        <taxon>Jiella</taxon>
    </lineage>
</organism>
<dbReference type="PANTHER" id="PTHR30537">
    <property type="entry name" value="HTH-TYPE TRANSCRIPTIONAL REGULATOR"/>
    <property type="match status" value="1"/>
</dbReference>
<dbReference type="Pfam" id="PF00126">
    <property type="entry name" value="HTH_1"/>
    <property type="match status" value="1"/>
</dbReference>
<dbReference type="GO" id="GO:0006351">
    <property type="term" value="P:DNA-templated transcription"/>
    <property type="evidence" value="ECO:0007669"/>
    <property type="project" value="TreeGrafter"/>
</dbReference>
<dbReference type="InterPro" id="IPR036388">
    <property type="entry name" value="WH-like_DNA-bd_sf"/>
</dbReference>
<dbReference type="AlphaFoldDB" id="A0A6N9T3X8"/>
<protein>
    <submittedName>
        <fullName evidence="6">LysR family transcriptional regulator</fullName>
    </submittedName>
</protein>
<evidence type="ECO:0000256" key="2">
    <source>
        <dbReference type="ARBA" id="ARBA00023015"/>
    </source>
</evidence>
<dbReference type="PANTHER" id="PTHR30537:SF3">
    <property type="entry name" value="TRANSCRIPTIONAL REGULATORY PROTEIN"/>
    <property type="match status" value="1"/>
</dbReference>
<dbReference type="RefSeq" id="WP_163464606.1">
    <property type="nucleotide sequence ID" value="NZ_JAAAMG010000014.1"/>
</dbReference>
<evidence type="ECO:0000256" key="4">
    <source>
        <dbReference type="ARBA" id="ARBA00023163"/>
    </source>
</evidence>
<evidence type="ECO:0000259" key="5">
    <source>
        <dbReference type="PROSITE" id="PS50931"/>
    </source>
</evidence>
<keyword evidence="7" id="KW-1185">Reference proteome</keyword>
<accession>A0A6N9T3X8</accession>
<evidence type="ECO:0000256" key="1">
    <source>
        <dbReference type="ARBA" id="ARBA00009437"/>
    </source>
</evidence>
<name>A0A6N9T3X8_9HYPH</name>
<keyword evidence="2" id="KW-0805">Transcription regulation</keyword>
<evidence type="ECO:0000313" key="6">
    <source>
        <dbReference type="EMBL" id="NDW06074.1"/>
    </source>
</evidence>
<keyword evidence="3" id="KW-0238">DNA-binding</keyword>
<dbReference type="Pfam" id="PF03466">
    <property type="entry name" value="LysR_substrate"/>
    <property type="match status" value="1"/>
</dbReference>
<proteinExistence type="inferred from homology"/>
<dbReference type="InterPro" id="IPR036390">
    <property type="entry name" value="WH_DNA-bd_sf"/>
</dbReference>
<gene>
    <name evidence="6" type="ORF">GTK09_16765</name>
</gene>
<dbReference type="Gene3D" id="1.10.10.10">
    <property type="entry name" value="Winged helix-like DNA-binding domain superfamily/Winged helix DNA-binding domain"/>
    <property type="match status" value="1"/>
</dbReference>
<dbReference type="Proteomes" id="UP000469011">
    <property type="component" value="Unassembled WGS sequence"/>
</dbReference>
<dbReference type="InterPro" id="IPR005119">
    <property type="entry name" value="LysR_subst-bd"/>
</dbReference>
<dbReference type="GO" id="GO:0003700">
    <property type="term" value="F:DNA-binding transcription factor activity"/>
    <property type="evidence" value="ECO:0007669"/>
    <property type="project" value="InterPro"/>
</dbReference>
<dbReference type="Gene3D" id="3.40.190.290">
    <property type="match status" value="1"/>
</dbReference>
<dbReference type="SUPFAM" id="SSF46785">
    <property type="entry name" value="Winged helix' DNA-binding domain"/>
    <property type="match status" value="1"/>
</dbReference>
<keyword evidence="4" id="KW-0804">Transcription</keyword>
<comment type="similarity">
    <text evidence="1">Belongs to the LysR transcriptional regulatory family.</text>
</comment>
<dbReference type="InterPro" id="IPR000847">
    <property type="entry name" value="LysR_HTH_N"/>
</dbReference>
<dbReference type="PROSITE" id="PS50931">
    <property type="entry name" value="HTH_LYSR"/>
    <property type="match status" value="1"/>
</dbReference>
<dbReference type="GO" id="GO:0043565">
    <property type="term" value="F:sequence-specific DNA binding"/>
    <property type="evidence" value="ECO:0007669"/>
    <property type="project" value="TreeGrafter"/>
</dbReference>
<dbReference type="EMBL" id="JAAAMG010000014">
    <property type="protein sequence ID" value="NDW06074.1"/>
    <property type="molecule type" value="Genomic_DNA"/>
</dbReference>
<evidence type="ECO:0000256" key="3">
    <source>
        <dbReference type="ARBA" id="ARBA00023125"/>
    </source>
</evidence>
<evidence type="ECO:0000313" key="7">
    <source>
        <dbReference type="Proteomes" id="UP000469011"/>
    </source>
</evidence>